<evidence type="ECO:0000313" key="2">
    <source>
        <dbReference type="WBParaSite" id="PSAMB.scaffold408size52547.g5578.t1"/>
    </source>
</evidence>
<dbReference type="WBParaSite" id="PSAMB.scaffold408size52547.g5578.t1">
    <property type="protein sequence ID" value="PSAMB.scaffold408size52547.g5578.t1"/>
    <property type="gene ID" value="PSAMB.scaffold408size52547.g5578"/>
</dbReference>
<dbReference type="PANTHER" id="PTHR47510:SF3">
    <property type="entry name" value="ENDO_EXONUCLEASE_PHOSPHATASE DOMAIN-CONTAINING PROTEIN"/>
    <property type="match status" value="1"/>
</dbReference>
<protein>
    <submittedName>
        <fullName evidence="2">Reverse transcriptase</fullName>
    </submittedName>
</protein>
<dbReference type="AlphaFoldDB" id="A0A914WK22"/>
<dbReference type="PANTHER" id="PTHR47510">
    <property type="entry name" value="REVERSE TRANSCRIPTASE DOMAIN-CONTAINING PROTEIN"/>
    <property type="match status" value="1"/>
</dbReference>
<accession>A0A914WK22</accession>
<sequence>MAYRAAKTNAKAAVTKARHEACNDLYKQPDTCEGAAAIYSIARARKRATEDITIVKTIKDRYGKLLRDDKEVKERWREYFSSLLNAENKRDHCPPVLPTAGPIPLFREEEVEKALKKMHTSKVPGPDEIPVEAWKACGQVAIKWLTTYFNEILKQSKMPDTWRRSKIVPIYKQKGDMQACENY</sequence>
<dbReference type="Proteomes" id="UP000887566">
    <property type="component" value="Unplaced"/>
</dbReference>
<keyword evidence="1" id="KW-1185">Reference proteome</keyword>
<evidence type="ECO:0000313" key="1">
    <source>
        <dbReference type="Proteomes" id="UP000887566"/>
    </source>
</evidence>
<organism evidence="1 2">
    <name type="scientific">Plectus sambesii</name>
    <dbReference type="NCBI Taxonomy" id="2011161"/>
    <lineage>
        <taxon>Eukaryota</taxon>
        <taxon>Metazoa</taxon>
        <taxon>Ecdysozoa</taxon>
        <taxon>Nematoda</taxon>
        <taxon>Chromadorea</taxon>
        <taxon>Plectida</taxon>
        <taxon>Plectina</taxon>
        <taxon>Plectoidea</taxon>
        <taxon>Plectidae</taxon>
        <taxon>Plectus</taxon>
    </lineage>
</organism>
<name>A0A914WK22_9BILA</name>
<reference evidence="2" key="1">
    <citation type="submission" date="2022-11" db="UniProtKB">
        <authorList>
            <consortium name="WormBaseParasite"/>
        </authorList>
    </citation>
    <scope>IDENTIFICATION</scope>
</reference>
<proteinExistence type="predicted"/>